<sequence length="291" mass="34124">MPAAPCGRIRVQPDLPPLPADRFYAGVKKKRGPKRKPLTKILRKPKKAAENPYRSYTVSYKLRVLSYWIGTRIRCSPTKVRELTQEEVAAYFKVPASNLSRWRIEEKEGKFKQQKAGQRRAAGGGRKRCWPEMEKELFQQFRERRALGRPVRWGWFKRVSKDLFKKHYPARNPEEFRFSNGWFRGYLNWHQISLRFATNKASQLPKDFGDAILSWLKFNCRNSQYRPGETREASWGETNWVGRYQLQNICNMDQTPLPFEYLVTVFADGIPRVKPLIFFRGMGTGPTIVAE</sequence>
<organism evidence="1 2">
    <name type="scientific">Choiromyces venosus 120613-1</name>
    <dbReference type="NCBI Taxonomy" id="1336337"/>
    <lineage>
        <taxon>Eukaryota</taxon>
        <taxon>Fungi</taxon>
        <taxon>Dikarya</taxon>
        <taxon>Ascomycota</taxon>
        <taxon>Pezizomycotina</taxon>
        <taxon>Pezizomycetes</taxon>
        <taxon>Pezizales</taxon>
        <taxon>Tuberaceae</taxon>
        <taxon>Choiromyces</taxon>
    </lineage>
</organism>
<evidence type="ECO:0000313" key="2">
    <source>
        <dbReference type="Proteomes" id="UP000276215"/>
    </source>
</evidence>
<protein>
    <recommendedName>
        <fullName evidence="3">HTH CENPB-type domain-containing protein</fullName>
    </recommendedName>
</protein>
<dbReference type="AlphaFoldDB" id="A0A3N4JBS4"/>
<name>A0A3N4JBS4_9PEZI</name>
<reference evidence="1 2" key="1">
    <citation type="journal article" date="2018" name="Nat. Ecol. Evol.">
        <title>Pezizomycetes genomes reveal the molecular basis of ectomycorrhizal truffle lifestyle.</title>
        <authorList>
            <person name="Murat C."/>
            <person name="Payen T."/>
            <person name="Noel B."/>
            <person name="Kuo A."/>
            <person name="Morin E."/>
            <person name="Chen J."/>
            <person name="Kohler A."/>
            <person name="Krizsan K."/>
            <person name="Balestrini R."/>
            <person name="Da Silva C."/>
            <person name="Montanini B."/>
            <person name="Hainaut M."/>
            <person name="Levati E."/>
            <person name="Barry K.W."/>
            <person name="Belfiori B."/>
            <person name="Cichocki N."/>
            <person name="Clum A."/>
            <person name="Dockter R.B."/>
            <person name="Fauchery L."/>
            <person name="Guy J."/>
            <person name="Iotti M."/>
            <person name="Le Tacon F."/>
            <person name="Lindquist E.A."/>
            <person name="Lipzen A."/>
            <person name="Malagnac F."/>
            <person name="Mello A."/>
            <person name="Molinier V."/>
            <person name="Miyauchi S."/>
            <person name="Poulain J."/>
            <person name="Riccioni C."/>
            <person name="Rubini A."/>
            <person name="Sitrit Y."/>
            <person name="Splivallo R."/>
            <person name="Traeger S."/>
            <person name="Wang M."/>
            <person name="Zifcakova L."/>
            <person name="Wipf D."/>
            <person name="Zambonelli A."/>
            <person name="Paolocci F."/>
            <person name="Nowrousian M."/>
            <person name="Ottonello S."/>
            <person name="Baldrian P."/>
            <person name="Spatafora J.W."/>
            <person name="Henrissat B."/>
            <person name="Nagy L.G."/>
            <person name="Aury J.M."/>
            <person name="Wincker P."/>
            <person name="Grigoriev I.V."/>
            <person name="Bonfante P."/>
            <person name="Martin F.M."/>
        </authorList>
    </citation>
    <scope>NUCLEOTIDE SEQUENCE [LARGE SCALE GENOMIC DNA]</scope>
    <source>
        <strain evidence="1 2">120613-1</strain>
    </source>
</reference>
<dbReference type="EMBL" id="ML120422">
    <property type="protein sequence ID" value="RPA95695.1"/>
    <property type="molecule type" value="Genomic_DNA"/>
</dbReference>
<keyword evidence="2" id="KW-1185">Reference proteome</keyword>
<dbReference type="STRING" id="1336337.A0A3N4JBS4"/>
<accession>A0A3N4JBS4</accession>
<evidence type="ECO:0000313" key="1">
    <source>
        <dbReference type="EMBL" id="RPA95695.1"/>
    </source>
</evidence>
<proteinExistence type="predicted"/>
<gene>
    <name evidence="1" type="ORF">L873DRAFT_1296168</name>
</gene>
<evidence type="ECO:0008006" key="3">
    <source>
        <dbReference type="Google" id="ProtNLM"/>
    </source>
</evidence>
<dbReference type="Gene3D" id="1.10.10.60">
    <property type="entry name" value="Homeodomain-like"/>
    <property type="match status" value="1"/>
</dbReference>
<dbReference type="Proteomes" id="UP000276215">
    <property type="component" value="Unassembled WGS sequence"/>
</dbReference>